<evidence type="ECO:0000256" key="6">
    <source>
        <dbReference type="SAM" id="Phobius"/>
    </source>
</evidence>
<sequence length="213" mass="23829">MAMKLTRFFNDMAGLEKTLRLIQAVAQIAAVFTVGSTAVRLTTAKLQLALTRRFFRFFSFVGAFERVFTLLIHGGLSSTAGTIDMAKWTAFGFYFILEDTTILHALGVWQVPWEERMMRLHALYTASQEGPAEPNREKEKTEGKLDEKEGEQTQEAPAPKVNTSAVWQQVVGESCDILLPLELLNWMPTGDLVIGVTMVVSTLLSIRSVWARV</sequence>
<dbReference type="GeneID" id="83205033"/>
<feature type="region of interest" description="Disordered" evidence="5">
    <location>
        <begin position="128"/>
        <end position="159"/>
    </location>
</feature>
<name>A0A9W9TIA9_9EURO</name>
<keyword evidence="8" id="KW-1185">Reference proteome</keyword>
<evidence type="ECO:0008006" key="9">
    <source>
        <dbReference type="Google" id="ProtNLM"/>
    </source>
</evidence>
<keyword evidence="1" id="KW-0962">Peroxisome biogenesis</keyword>
<reference evidence="7" key="1">
    <citation type="submission" date="2022-11" db="EMBL/GenBank/DDBJ databases">
        <authorList>
            <person name="Petersen C."/>
        </authorList>
    </citation>
    <scope>NUCLEOTIDE SEQUENCE</scope>
    <source>
        <strain evidence="7">IBT 19713</strain>
    </source>
</reference>
<dbReference type="OrthoDB" id="3636394at2759"/>
<keyword evidence="6" id="KW-0812">Transmembrane</keyword>
<dbReference type="PANTHER" id="PTHR12652">
    <property type="entry name" value="PEROXISOMAL BIOGENESIS FACTOR 11"/>
    <property type="match status" value="1"/>
</dbReference>
<comment type="subcellular location">
    <subcellularLocation>
        <location evidence="4">Peroxisome membrane</location>
    </subcellularLocation>
</comment>
<dbReference type="AlphaFoldDB" id="A0A9W9TIA9"/>
<dbReference type="GO" id="GO:0016559">
    <property type="term" value="P:peroxisome fission"/>
    <property type="evidence" value="ECO:0007669"/>
    <property type="project" value="InterPro"/>
</dbReference>
<evidence type="ECO:0000313" key="7">
    <source>
        <dbReference type="EMBL" id="KAJ5223892.1"/>
    </source>
</evidence>
<accession>A0A9W9TIA9</accession>
<gene>
    <name evidence="7" type="ORF">N7468_008434</name>
</gene>
<dbReference type="EMBL" id="JAPQKS010000006">
    <property type="protein sequence ID" value="KAJ5223892.1"/>
    <property type="molecule type" value="Genomic_DNA"/>
</dbReference>
<proteinExistence type="predicted"/>
<dbReference type="Proteomes" id="UP001150941">
    <property type="component" value="Unassembled WGS sequence"/>
</dbReference>
<dbReference type="Pfam" id="PF05648">
    <property type="entry name" value="PEX11"/>
    <property type="match status" value="1"/>
</dbReference>
<feature type="compositionally biased region" description="Basic and acidic residues" evidence="5">
    <location>
        <begin position="134"/>
        <end position="151"/>
    </location>
</feature>
<feature type="transmembrane region" description="Helical" evidence="6">
    <location>
        <begin position="54"/>
        <end position="76"/>
    </location>
</feature>
<feature type="transmembrane region" description="Helical" evidence="6">
    <location>
        <begin position="88"/>
        <end position="109"/>
    </location>
</feature>
<dbReference type="PANTHER" id="PTHR12652:SF23">
    <property type="entry name" value="MICROBODY (PEROXISOME) PROLIFERATION PROTEIN PEROXIN 11B (EUROFUNG)"/>
    <property type="match status" value="1"/>
</dbReference>
<dbReference type="RefSeq" id="XP_058328075.1">
    <property type="nucleotide sequence ID" value="XM_058477730.1"/>
</dbReference>
<evidence type="ECO:0000313" key="8">
    <source>
        <dbReference type="Proteomes" id="UP001150941"/>
    </source>
</evidence>
<organism evidence="7 8">
    <name type="scientific">Penicillium chermesinum</name>
    <dbReference type="NCBI Taxonomy" id="63820"/>
    <lineage>
        <taxon>Eukaryota</taxon>
        <taxon>Fungi</taxon>
        <taxon>Dikarya</taxon>
        <taxon>Ascomycota</taxon>
        <taxon>Pezizomycotina</taxon>
        <taxon>Eurotiomycetes</taxon>
        <taxon>Eurotiomycetidae</taxon>
        <taxon>Eurotiales</taxon>
        <taxon>Aspergillaceae</taxon>
        <taxon>Penicillium</taxon>
    </lineage>
</organism>
<comment type="caution">
    <text evidence="7">The sequence shown here is derived from an EMBL/GenBank/DDBJ whole genome shotgun (WGS) entry which is preliminary data.</text>
</comment>
<evidence type="ECO:0000256" key="4">
    <source>
        <dbReference type="ARBA" id="ARBA00046271"/>
    </source>
</evidence>
<evidence type="ECO:0000256" key="2">
    <source>
        <dbReference type="ARBA" id="ARBA00023136"/>
    </source>
</evidence>
<dbReference type="GO" id="GO:0005778">
    <property type="term" value="C:peroxisomal membrane"/>
    <property type="evidence" value="ECO:0007669"/>
    <property type="project" value="UniProtKB-SubCell"/>
</dbReference>
<evidence type="ECO:0000256" key="3">
    <source>
        <dbReference type="ARBA" id="ARBA00023140"/>
    </source>
</evidence>
<keyword evidence="3" id="KW-0576">Peroxisome</keyword>
<keyword evidence="2 6" id="KW-0472">Membrane</keyword>
<keyword evidence="6" id="KW-1133">Transmembrane helix</keyword>
<reference evidence="7" key="2">
    <citation type="journal article" date="2023" name="IMA Fungus">
        <title>Comparative genomic study of the Penicillium genus elucidates a diverse pangenome and 15 lateral gene transfer events.</title>
        <authorList>
            <person name="Petersen C."/>
            <person name="Sorensen T."/>
            <person name="Nielsen M.R."/>
            <person name="Sondergaard T.E."/>
            <person name="Sorensen J.L."/>
            <person name="Fitzpatrick D.A."/>
            <person name="Frisvad J.C."/>
            <person name="Nielsen K.L."/>
        </authorList>
    </citation>
    <scope>NUCLEOTIDE SEQUENCE</scope>
    <source>
        <strain evidence="7">IBT 19713</strain>
    </source>
</reference>
<protein>
    <recommendedName>
        <fullName evidence="9">Peroxin 11B</fullName>
    </recommendedName>
</protein>
<dbReference type="InterPro" id="IPR008733">
    <property type="entry name" value="PEX11"/>
</dbReference>
<evidence type="ECO:0000256" key="1">
    <source>
        <dbReference type="ARBA" id="ARBA00022593"/>
    </source>
</evidence>
<feature type="transmembrane region" description="Helical" evidence="6">
    <location>
        <begin position="20"/>
        <end position="42"/>
    </location>
</feature>
<evidence type="ECO:0000256" key="5">
    <source>
        <dbReference type="SAM" id="MobiDB-lite"/>
    </source>
</evidence>